<comment type="caution">
    <text evidence="6">The sequence shown here is derived from an EMBL/GenBank/DDBJ whole genome shotgun (WGS) entry which is preliminary data.</text>
</comment>
<dbReference type="GO" id="GO:0005524">
    <property type="term" value="F:ATP binding"/>
    <property type="evidence" value="ECO:0007669"/>
    <property type="project" value="UniProtKB-KW"/>
</dbReference>
<feature type="non-terminal residue" evidence="6">
    <location>
        <position position="1"/>
    </location>
</feature>
<organism evidence="6 7">
    <name type="scientific">Triparma retinervis</name>
    <dbReference type="NCBI Taxonomy" id="2557542"/>
    <lineage>
        <taxon>Eukaryota</taxon>
        <taxon>Sar</taxon>
        <taxon>Stramenopiles</taxon>
        <taxon>Ochrophyta</taxon>
        <taxon>Bolidophyceae</taxon>
        <taxon>Parmales</taxon>
        <taxon>Triparmaceae</taxon>
        <taxon>Triparma</taxon>
    </lineage>
</organism>
<dbReference type="CDD" id="cd06627">
    <property type="entry name" value="STKc_Cdc7_like"/>
    <property type="match status" value="1"/>
</dbReference>
<dbReference type="PANTHER" id="PTHR48016">
    <property type="entry name" value="MAP KINASE KINASE KINASE SSK2-RELATED-RELATED"/>
    <property type="match status" value="1"/>
</dbReference>
<dbReference type="InterPro" id="IPR000719">
    <property type="entry name" value="Prot_kinase_dom"/>
</dbReference>
<accession>A0A9W6ZZY1</accession>
<evidence type="ECO:0000256" key="3">
    <source>
        <dbReference type="ARBA" id="ARBA00022777"/>
    </source>
</evidence>
<evidence type="ECO:0000256" key="1">
    <source>
        <dbReference type="ARBA" id="ARBA00022679"/>
    </source>
</evidence>
<dbReference type="InterPro" id="IPR011009">
    <property type="entry name" value="Kinase-like_dom_sf"/>
</dbReference>
<dbReference type="Gene3D" id="1.10.510.10">
    <property type="entry name" value="Transferase(Phosphotransferase) domain 1"/>
    <property type="match status" value="1"/>
</dbReference>
<keyword evidence="3" id="KW-0418">Kinase</keyword>
<evidence type="ECO:0000313" key="6">
    <source>
        <dbReference type="EMBL" id="GMH60255.1"/>
    </source>
</evidence>
<evidence type="ECO:0000256" key="2">
    <source>
        <dbReference type="ARBA" id="ARBA00022741"/>
    </source>
</evidence>
<dbReference type="AlphaFoldDB" id="A0A9W6ZZY1"/>
<evidence type="ECO:0000259" key="5">
    <source>
        <dbReference type="PROSITE" id="PS50011"/>
    </source>
</evidence>
<dbReference type="InterPro" id="IPR008271">
    <property type="entry name" value="Ser/Thr_kinase_AS"/>
</dbReference>
<reference evidence="6" key="1">
    <citation type="submission" date="2022-07" db="EMBL/GenBank/DDBJ databases">
        <title>Genome analysis of Parmales, a sister group of diatoms, reveals the evolutionary specialization of diatoms from phago-mixotrophs to photoautotrophs.</title>
        <authorList>
            <person name="Ban H."/>
            <person name="Sato S."/>
            <person name="Yoshikawa S."/>
            <person name="Kazumasa Y."/>
            <person name="Nakamura Y."/>
            <person name="Ichinomiya M."/>
            <person name="Saitoh K."/>
            <person name="Sato N."/>
            <person name="Blanc-Mathieu R."/>
            <person name="Endo H."/>
            <person name="Kuwata A."/>
            <person name="Ogata H."/>
        </authorList>
    </citation>
    <scope>NUCLEOTIDE SEQUENCE</scope>
</reference>
<sequence length="296" mass="32817">MSQTTKVSYQLGEKIGKGGDGLVHTALNLDTGEVVAVKTLKFAASVQMELTLLKKLVHPNIVNYVDSIRDGDHLHIVLEYMENGSLRSLCDKFDGFSESLVAIYVTQTLHGLRYLHEQGVLHRDIKGANILTTKDGSVKLADFGVAMSMSDFSETGNSDQDADVVGSPYWMAPEIIEMQTPTTGCDIWSLGCTIIELLTGKPPYMELEPMSALFRIVQDPHPPLPRGISESLKSFLLLCFNKDATKRHSAESHVKNTQYLLRESDLTSGPGWDSVVETLRLYARGSLERMPDDEER</sequence>
<keyword evidence="1" id="KW-0808">Transferase</keyword>
<name>A0A9W6ZZY1_9STRA</name>
<dbReference type="PANTHER" id="PTHR48016:SF4">
    <property type="entry name" value="PROTEIN KINASE DOMAIN-CONTAINING PROTEIN"/>
    <property type="match status" value="1"/>
</dbReference>
<gene>
    <name evidence="6" type="ORF">TrRE_jg11858</name>
</gene>
<keyword evidence="2" id="KW-0547">Nucleotide-binding</keyword>
<dbReference type="GO" id="GO:0004709">
    <property type="term" value="F:MAP kinase kinase kinase activity"/>
    <property type="evidence" value="ECO:0007669"/>
    <property type="project" value="TreeGrafter"/>
</dbReference>
<evidence type="ECO:0000313" key="7">
    <source>
        <dbReference type="Proteomes" id="UP001165082"/>
    </source>
</evidence>
<dbReference type="OrthoDB" id="8693905at2759"/>
<dbReference type="InterPro" id="IPR050538">
    <property type="entry name" value="MAP_kinase_kinase_kinase"/>
</dbReference>
<dbReference type="PROSITE" id="PS00108">
    <property type="entry name" value="PROTEIN_KINASE_ST"/>
    <property type="match status" value="1"/>
</dbReference>
<protein>
    <recommendedName>
        <fullName evidence="5">Protein kinase domain-containing protein</fullName>
    </recommendedName>
</protein>
<dbReference type="EMBL" id="BRXZ01001025">
    <property type="protein sequence ID" value="GMH60255.1"/>
    <property type="molecule type" value="Genomic_DNA"/>
</dbReference>
<dbReference type="Pfam" id="PF00069">
    <property type="entry name" value="Pkinase"/>
    <property type="match status" value="1"/>
</dbReference>
<dbReference type="SUPFAM" id="SSF56112">
    <property type="entry name" value="Protein kinase-like (PK-like)"/>
    <property type="match status" value="1"/>
</dbReference>
<dbReference type="PROSITE" id="PS50011">
    <property type="entry name" value="PROTEIN_KINASE_DOM"/>
    <property type="match status" value="1"/>
</dbReference>
<proteinExistence type="predicted"/>
<keyword evidence="7" id="KW-1185">Reference proteome</keyword>
<dbReference type="Proteomes" id="UP001165082">
    <property type="component" value="Unassembled WGS sequence"/>
</dbReference>
<evidence type="ECO:0000256" key="4">
    <source>
        <dbReference type="ARBA" id="ARBA00022840"/>
    </source>
</evidence>
<dbReference type="SMART" id="SM00220">
    <property type="entry name" value="S_TKc"/>
    <property type="match status" value="1"/>
</dbReference>
<feature type="domain" description="Protein kinase" evidence="5">
    <location>
        <begin position="9"/>
        <end position="260"/>
    </location>
</feature>
<keyword evidence="4" id="KW-0067">ATP-binding</keyword>
<dbReference type="GO" id="GO:0005737">
    <property type="term" value="C:cytoplasm"/>
    <property type="evidence" value="ECO:0007669"/>
    <property type="project" value="TreeGrafter"/>
</dbReference>